<dbReference type="InterPro" id="IPR011335">
    <property type="entry name" value="Restrct_endonuc-II-like"/>
</dbReference>
<sequence>MRKPGRSSSKWRPADRALAAGLGMLALGMALFVISFLMPSLPALVAASNGIRIAAPYPLLLGFFLLAAWAAMRPRSPSAERPDNQPAFFGKDSTDFVSQLPRKAAATPPPRTHRGQRPPAIAWSQRVFDDIEWRRFELVCSSLFGQGGFETRAQSHGADGGVDIWLYSQHAEGPAAVVQCKHWIGRQGGVKEMREFFGVMSSHKLQRGTFATSSTFTADAQRFAKDNGISALDGQKLLALIATRTPVQQVELLQLAYEGEYWRPTCASCGIKMVERDSRKDGKSFWGCANFPKCRSTLPIRQAA</sequence>
<dbReference type="GO" id="GO:0006265">
    <property type="term" value="P:DNA topological change"/>
    <property type="evidence" value="ECO:0007669"/>
    <property type="project" value="InterPro"/>
</dbReference>
<feature type="domain" description="DNA topoisomerase type IA zn finger" evidence="3">
    <location>
        <begin position="265"/>
        <end position="301"/>
    </location>
</feature>
<dbReference type="Pfam" id="PF04471">
    <property type="entry name" value="Mrr_cat"/>
    <property type="match status" value="1"/>
</dbReference>
<dbReference type="EMBL" id="JADWYS010000001">
    <property type="protein sequence ID" value="MBG9387742.1"/>
    <property type="molecule type" value="Genomic_DNA"/>
</dbReference>
<protein>
    <submittedName>
        <fullName evidence="5">Restriction endonuclease</fullName>
    </submittedName>
</protein>
<feature type="domain" description="Restriction endonuclease type IV Mrr" evidence="4">
    <location>
        <begin position="129"/>
        <end position="241"/>
    </location>
</feature>
<gene>
    <name evidence="5" type="ORF">I5803_06910</name>
</gene>
<dbReference type="Proteomes" id="UP000651050">
    <property type="component" value="Unassembled WGS sequence"/>
</dbReference>
<evidence type="ECO:0000259" key="4">
    <source>
        <dbReference type="Pfam" id="PF04471"/>
    </source>
</evidence>
<dbReference type="InterPro" id="IPR011856">
    <property type="entry name" value="tRNA_endonuc-like_dom_sf"/>
</dbReference>
<evidence type="ECO:0000256" key="1">
    <source>
        <dbReference type="SAM" id="MobiDB-lite"/>
    </source>
</evidence>
<dbReference type="GO" id="GO:0009307">
    <property type="term" value="P:DNA restriction-modification system"/>
    <property type="evidence" value="ECO:0007669"/>
    <property type="project" value="InterPro"/>
</dbReference>
<accession>A0A931H394</accession>
<feature type="region of interest" description="Disordered" evidence="1">
    <location>
        <begin position="99"/>
        <end position="118"/>
    </location>
</feature>
<dbReference type="GO" id="GO:0005694">
    <property type="term" value="C:chromosome"/>
    <property type="evidence" value="ECO:0007669"/>
    <property type="project" value="InterPro"/>
</dbReference>
<keyword evidence="5" id="KW-0378">Hydrolase</keyword>
<dbReference type="InterPro" id="IPR013498">
    <property type="entry name" value="Topo_IA_Znf"/>
</dbReference>
<dbReference type="Gene3D" id="3.30.65.10">
    <property type="entry name" value="Bacterial Topoisomerase I, domain 1"/>
    <property type="match status" value="1"/>
</dbReference>
<dbReference type="PANTHER" id="PTHR30015">
    <property type="entry name" value="MRR RESTRICTION SYSTEM PROTEIN"/>
    <property type="match status" value="1"/>
</dbReference>
<feature type="transmembrane region" description="Helical" evidence="2">
    <location>
        <begin position="53"/>
        <end position="72"/>
    </location>
</feature>
<dbReference type="GO" id="GO:0003916">
    <property type="term" value="F:DNA topoisomerase activity"/>
    <property type="evidence" value="ECO:0007669"/>
    <property type="project" value="InterPro"/>
</dbReference>
<feature type="transmembrane region" description="Helical" evidence="2">
    <location>
        <begin position="21"/>
        <end position="41"/>
    </location>
</feature>
<dbReference type="AlphaFoldDB" id="A0A931H394"/>
<evidence type="ECO:0000313" key="6">
    <source>
        <dbReference type="Proteomes" id="UP000651050"/>
    </source>
</evidence>
<comment type="caution">
    <text evidence="5">The sequence shown here is derived from an EMBL/GenBank/DDBJ whole genome shotgun (WGS) entry which is preliminary data.</text>
</comment>
<dbReference type="GO" id="GO:0003677">
    <property type="term" value="F:DNA binding"/>
    <property type="evidence" value="ECO:0007669"/>
    <property type="project" value="InterPro"/>
</dbReference>
<keyword evidence="5" id="KW-0255">Endonuclease</keyword>
<keyword evidence="2" id="KW-0812">Transmembrane</keyword>
<organism evidence="5 6">
    <name type="scientific">Caenimonas aquaedulcis</name>
    <dbReference type="NCBI Taxonomy" id="2793270"/>
    <lineage>
        <taxon>Bacteria</taxon>
        <taxon>Pseudomonadati</taxon>
        <taxon>Pseudomonadota</taxon>
        <taxon>Betaproteobacteria</taxon>
        <taxon>Burkholderiales</taxon>
        <taxon>Comamonadaceae</taxon>
        <taxon>Caenimonas</taxon>
    </lineage>
</organism>
<evidence type="ECO:0000256" key="2">
    <source>
        <dbReference type="SAM" id="Phobius"/>
    </source>
</evidence>
<keyword evidence="2" id="KW-0472">Membrane</keyword>
<dbReference type="InterPro" id="IPR007560">
    <property type="entry name" value="Restrct_endonuc_IV_Mrr"/>
</dbReference>
<dbReference type="Gene3D" id="3.40.1350.10">
    <property type="match status" value="1"/>
</dbReference>
<name>A0A931H394_9BURK</name>
<dbReference type="InterPro" id="IPR052906">
    <property type="entry name" value="Type_IV_Methyl-Rstrct_Enzyme"/>
</dbReference>
<dbReference type="Pfam" id="PF01396">
    <property type="entry name" value="Zn_ribbon_Top1"/>
    <property type="match status" value="1"/>
</dbReference>
<dbReference type="SUPFAM" id="SSF52980">
    <property type="entry name" value="Restriction endonuclease-like"/>
    <property type="match status" value="1"/>
</dbReference>
<keyword evidence="5" id="KW-0540">Nuclease</keyword>
<proteinExistence type="predicted"/>
<keyword evidence="6" id="KW-1185">Reference proteome</keyword>
<evidence type="ECO:0000313" key="5">
    <source>
        <dbReference type="EMBL" id="MBG9387742.1"/>
    </source>
</evidence>
<keyword evidence="2" id="KW-1133">Transmembrane helix</keyword>
<dbReference type="GO" id="GO:0015666">
    <property type="term" value="F:restriction endodeoxyribonuclease activity"/>
    <property type="evidence" value="ECO:0007669"/>
    <property type="project" value="TreeGrafter"/>
</dbReference>
<evidence type="ECO:0000259" key="3">
    <source>
        <dbReference type="Pfam" id="PF01396"/>
    </source>
</evidence>
<dbReference type="PANTHER" id="PTHR30015:SF7">
    <property type="entry name" value="TYPE IV METHYL-DIRECTED RESTRICTION ENZYME ECOKMRR"/>
    <property type="match status" value="1"/>
</dbReference>
<reference evidence="5" key="1">
    <citation type="submission" date="2020-11" db="EMBL/GenBank/DDBJ databases">
        <title>Bacterial whole genome sequence for Caenimonas sp. DR4.4.</title>
        <authorList>
            <person name="Le V."/>
            <person name="Ko S.-R."/>
            <person name="Ahn C.-Y."/>
            <person name="Oh H.-M."/>
        </authorList>
    </citation>
    <scope>NUCLEOTIDE SEQUENCE</scope>
    <source>
        <strain evidence="5">DR4.4</strain>
    </source>
</reference>